<dbReference type="AlphaFoldDB" id="A0AAV4BKQ0"/>
<name>A0AAV4BKQ0_9GAST</name>
<feature type="region of interest" description="Disordered" evidence="1">
    <location>
        <begin position="40"/>
        <end position="64"/>
    </location>
</feature>
<evidence type="ECO:0000313" key="3">
    <source>
        <dbReference type="Proteomes" id="UP000735302"/>
    </source>
</evidence>
<dbReference type="EMBL" id="BLXT01005122">
    <property type="protein sequence ID" value="GFO20060.1"/>
    <property type="molecule type" value="Genomic_DNA"/>
</dbReference>
<evidence type="ECO:0000256" key="1">
    <source>
        <dbReference type="SAM" id="MobiDB-lite"/>
    </source>
</evidence>
<accession>A0AAV4BKQ0</accession>
<organism evidence="2 3">
    <name type="scientific">Plakobranchus ocellatus</name>
    <dbReference type="NCBI Taxonomy" id="259542"/>
    <lineage>
        <taxon>Eukaryota</taxon>
        <taxon>Metazoa</taxon>
        <taxon>Spiralia</taxon>
        <taxon>Lophotrochozoa</taxon>
        <taxon>Mollusca</taxon>
        <taxon>Gastropoda</taxon>
        <taxon>Heterobranchia</taxon>
        <taxon>Euthyneura</taxon>
        <taxon>Panpulmonata</taxon>
        <taxon>Sacoglossa</taxon>
        <taxon>Placobranchoidea</taxon>
        <taxon>Plakobranchidae</taxon>
        <taxon>Plakobranchus</taxon>
    </lineage>
</organism>
<evidence type="ECO:0000313" key="2">
    <source>
        <dbReference type="EMBL" id="GFO20060.1"/>
    </source>
</evidence>
<feature type="compositionally biased region" description="Basic and acidic residues" evidence="1">
    <location>
        <begin position="41"/>
        <end position="58"/>
    </location>
</feature>
<keyword evidence="3" id="KW-1185">Reference proteome</keyword>
<proteinExistence type="predicted"/>
<gene>
    <name evidence="2" type="ORF">PoB_004656500</name>
</gene>
<sequence>MAGHGPATERSYEWKSSDMHNSQRHRYHCFRRKFAPITGAQHDETQTARDRQVVDKSSSKYHGFESQGTRYKPMWSHCVVRTESQKRCLIVKMWAYVLMLRATEHLSSSSWPSIKDERSYTDPCKI</sequence>
<dbReference type="Proteomes" id="UP000735302">
    <property type="component" value="Unassembled WGS sequence"/>
</dbReference>
<protein>
    <submittedName>
        <fullName evidence="2">Uncharacterized protein</fullName>
    </submittedName>
</protein>
<reference evidence="2 3" key="1">
    <citation type="journal article" date="2021" name="Elife">
        <title>Chloroplast acquisition without the gene transfer in kleptoplastic sea slugs, Plakobranchus ocellatus.</title>
        <authorList>
            <person name="Maeda T."/>
            <person name="Takahashi S."/>
            <person name="Yoshida T."/>
            <person name="Shimamura S."/>
            <person name="Takaki Y."/>
            <person name="Nagai Y."/>
            <person name="Toyoda A."/>
            <person name="Suzuki Y."/>
            <person name="Arimoto A."/>
            <person name="Ishii H."/>
            <person name="Satoh N."/>
            <person name="Nishiyama T."/>
            <person name="Hasebe M."/>
            <person name="Maruyama T."/>
            <person name="Minagawa J."/>
            <person name="Obokata J."/>
            <person name="Shigenobu S."/>
        </authorList>
    </citation>
    <scope>NUCLEOTIDE SEQUENCE [LARGE SCALE GENOMIC DNA]</scope>
</reference>
<comment type="caution">
    <text evidence="2">The sequence shown here is derived from an EMBL/GenBank/DDBJ whole genome shotgun (WGS) entry which is preliminary data.</text>
</comment>